<evidence type="ECO:0000256" key="2">
    <source>
        <dbReference type="ARBA" id="ARBA00022679"/>
    </source>
</evidence>
<comment type="catalytic activity">
    <reaction evidence="6">
        <text>L-threonyl-[protein] + ATP = O-phospho-L-threonyl-[protein] + ADP + H(+)</text>
        <dbReference type="Rhea" id="RHEA:46608"/>
        <dbReference type="Rhea" id="RHEA-COMP:11060"/>
        <dbReference type="Rhea" id="RHEA-COMP:11605"/>
        <dbReference type="ChEBI" id="CHEBI:15378"/>
        <dbReference type="ChEBI" id="CHEBI:30013"/>
        <dbReference type="ChEBI" id="CHEBI:30616"/>
        <dbReference type="ChEBI" id="CHEBI:61977"/>
        <dbReference type="ChEBI" id="CHEBI:456216"/>
        <dbReference type="EC" id="2.7.11.1"/>
    </reaction>
</comment>
<protein>
    <submittedName>
        <fullName evidence="12">Serine/threonine-protein kinase PknB</fullName>
        <ecNumber evidence="12">2.7.11.1</ecNumber>
    </submittedName>
</protein>
<organism evidence="12 13">
    <name type="scientific">Enhygromyxa salina</name>
    <dbReference type="NCBI Taxonomy" id="215803"/>
    <lineage>
        <taxon>Bacteria</taxon>
        <taxon>Pseudomonadati</taxon>
        <taxon>Myxococcota</taxon>
        <taxon>Polyangia</taxon>
        <taxon>Nannocystales</taxon>
        <taxon>Nannocystaceae</taxon>
        <taxon>Enhygromyxa</taxon>
    </lineage>
</organism>
<dbReference type="InterPro" id="IPR017441">
    <property type="entry name" value="Protein_kinase_ATP_BS"/>
</dbReference>
<feature type="region of interest" description="Disordered" evidence="9">
    <location>
        <begin position="353"/>
        <end position="391"/>
    </location>
</feature>
<dbReference type="Proteomes" id="UP000238823">
    <property type="component" value="Unassembled WGS sequence"/>
</dbReference>
<comment type="catalytic activity">
    <reaction evidence="7">
        <text>L-seryl-[protein] + ATP = O-phospho-L-seryl-[protein] + ADP + H(+)</text>
        <dbReference type="Rhea" id="RHEA:17989"/>
        <dbReference type="Rhea" id="RHEA-COMP:9863"/>
        <dbReference type="Rhea" id="RHEA-COMP:11604"/>
        <dbReference type="ChEBI" id="CHEBI:15378"/>
        <dbReference type="ChEBI" id="CHEBI:29999"/>
        <dbReference type="ChEBI" id="CHEBI:30616"/>
        <dbReference type="ChEBI" id="CHEBI:83421"/>
        <dbReference type="ChEBI" id="CHEBI:456216"/>
        <dbReference type="EC" id="2.7.11.1"/>
    </reaction>
</comment>
<dbReference type="PROSITE" id="PS00107">
    <property type="entry name" value="PROTEIN_KINASE_ATP"/>
    <property type="match status" value="1"/>
</dbReference>
<dbReference type="PROSITE" id="PS50011">
    <property type="entry name" value="PROTEIN_KINASE_DOM"/>
    <property type="match status" value="1"/>
</dbReference>
<feature type="domain" description="4Fe-4S ferredoxin-type" evidence="11">
    <location>
        <begin position="515"/>
        <end position="547"/>
    </location>
</feature>
<dbReference type="Gene3D" id="3.30.200.20">
    <property type="entry name" value="Phosphorylase Kinase, domain 1"/>
    <property type="match status" value="1"/>
</dbReference>
<dbReference type="SUPFAM" id="SSF56112">
    <property type="entry name" value="Protein kinase-like (PK-like)"/>
    <property type="match status" value="1"/>
</dbReference>
<evidence type="ECO:0000256" key="9">
    <source>
        <dbReference type="SAM" id="MobiDB-lite"/>
    </source>
</evidence>
<dbReference type="EC" id="2.7.11.1" evidence="12"/>
<evidence type="ECO:0000256" key="5">
    <source>
        <dbReference type="ARBA" id="ARBA00022840"/>
    </source>
</evidence>
<feature type="compositionally biased region" description="Pro residues" evidence="9">
    <location>
        <begin position="355"/>
        <end position="365"/>
    </location>
</feature>
<keyword evidence="1" id="KW-0723">Serine/threonine-protein kinase</keyword>
<dbReference type="OrthoDB" id="9801841at2"/>
<keyword evidence="3 8" id="KW-0547">Nucleotide-binding</keyword>
<evidence type="ECO:0000259" key="10">
    <source>
        <dbReference type="PROSITE" id="PS50011"/>
    </source>
</evidence>
<dbReference type="RefSeq" id="WP_106091211.1">
    <property type="nucleotide sequence ID" value="NZ_PVNL01000086.1"/>
</dbReference>
<sequence length="579" mass="61384">MLVGAMITGEMIHERYRIEGLLGRGGMGAVYRAHHVGLRRDVAIKVLHTELSRDPSTAKRFDREAHSVSRLDHRNCVRVTDFGTTDGGVKYLVMELLEGAELEASLGQPWAPVRAVDTIMQMLEGLEHAHHFGIVHRDLKPENVFVTQDFRGGEIVKLVDFGIAKLIDDEGAKEQLTRAGMVFGTPRYMSPEQASGGKLDERTDLYATGLILYQMLAGHPPFVSDDAATLLRMHILADPPALPPSVPEPLARVVAKLLEKSRNDRHASAREVIDELARLRPELVGAASAPAAAAPQVTGPSATPSMQTHAEPAAGSSAWQPAAGPAARPAAPLAPVVPPAPVAPHAPGPALAPALPLPPVGPPRAPAQEPNAATHGHQLAPHAGGPHHPGLEITSYEPVVITRPPARPARPWLPWAIGAAAIMVALMAFGAGQALQADHDKPAAATSPTAAGAELGDQARARAQPASAGERADLDCSDGVCECRSMPSCQLGCGEDCVVRCTDVGHCELSVGDESSVWCDRVGKCTVECLGDCEVHCPQGGCDVQCPDRPDKRGKQKRKKPKKCGDVYLCGRDCDDDDD</sequence>
<feature type="binding site" evidence="8">
    <location>
        <position position="45"/>
    </location>
    <ligand>
        <name>ATP</name>
        <dbReference type="ChEBI" id="CHEBI:30616"/>
    </ligand>
</feature>
<dbReference type="GO" id="GO:0106310">
    <property type="term" value="F:protein serine kinase activity"/>
    <property type="evidence" value="ECO:0007669"/>
    <property type="project" value="RHEA"/>
</dbReference>
<feature type="compositionally biased region" description="Low complexity" evidence="9">
    <location>
        <begin position="312"/>
        <end position="331"/>
    </location>
</feature>
<dbReference type="InterPro" id="IPR000719">
    <property type="entry name" value="Prot_kinase_dom"/>
</dbReference>
<dbReference type="Pfam" id="PF00069">
    <property type="entry name" value="Pkinase"/>
    <property type="match status" value="1"/>
</dbReference>
<feature type="domain" description="Protein kinase" evidence="10">
    <location>
        <begin position="16"/>
        <end position="283"/>
    </location>
</feature>
<dbReference type="Gene3D" id="1.10.510.10">
    <property type="entry name" value="Transferase(Phosphotransferase) domain 1"/>
    <property type="match status" value="1"/>
</dbReference>
<dbReference type="GO" id="GO:0005524">
    <property type="term" value="F:ATP binding"/>
    <property type="evidence" value="ECO:0007669"/>
    <property type="project" value="UniProtKB-UniRule"/>
</dbReference>
<dbReference type="PANTHER" id="PTHR43289">
    <property type="entry name" value="MITOGEN-ACTIVATED PROTEIN KINASE KINASE KINASE 20-RELATED"/>
    <property type="match status" value="1"/>
</dbReference>
<feature type="region of interest" description="Disordered" evidence="9">
    <location>
        <begin position="440"/>
        <end position="473"/>
    </location>
</feature>
<dbReference type="PANTHER" id="PTHR43289:SF6">
    <property type="entry name" value="SERINE_THREONINE-PROTEIN KINASE NEKL-3"/>
    <property type="match status" value="1"/>
</dbReference>
<dbReference type="InterPro" id="IPR011009">
    <property type="entry name" value="Kinase-like_dom_sf"/>
</dbReference>
<evidence type="ECO:0000256" key="6">
    <source>
        <dbReference type="ARBA" id="ARBA00047899"/>
    </source>
</evidence>
<keyword evidence="5 8" id="KW-0067">ATP-binding</keyword>
<feature type="compositionally biased region" description="Polar residues" evidence="9">
    <location>
        <begin position="298"/>
        <end position="308"/>
    </location>
</feature>
<dbReference type="InterPro" id="IPR017896">
    <property type="entry name" value="4Fe4S_Fe-S-bd"/>
</dbReference>
<keyword evidence="2 12" id="KW-0808">Transferase</keyword>
<evidence type="ECO:0000256" key="4">
    <source>
        <dbReference type="ARBA" id="ARBA00022777"/>
    </source>
</evidence>
<evidence type="ECO:0000259" key="11">
    <source>
        <dbReference type="PROSITE" id="PS51379"/>
    </source>
</evidence>
<gene>
    <name evidence="12" type="primary">pknB_15</name>
    <name evidence="12" type="ORF">ENSA7_42760</name>
</gene>
<evidence type="ECO:0000256" key="1">
    <source>
        <dbReference type="ARBA" id="ARBA00022527"/>
    </source>
</evidence>
<evidence type="ECO:0000256" key="3">
    <source>
        <dbReference type="ARBA" id="ARBA00022741"/>
    </source>
</evidence>
<proteinExistence type="predicted"/>
<reference evidence="12 13" key="1">
    <citation type="submission" date="2018-03" db="EMBL/GenBank/DDBJ databases">
        <title>Draft Genome Sequences of the Obligatory Marine Myxobacteria Enhygromyxa salina SWB007.</title>
        <authorList>
            <person name="Poehlein A."/>
            <person name="Moghaddam J.A."/>
            <person name="Harms H."/>
            <person name="Alanjari M."/>
            <person name="Koenig G.M."/>
            <person name="Daniel R."/>
            <person name="Schaeberle T.F."/>
        </authorList>
    </citation>
    <scope>NUCLEOTIDE SEQUENCE [LARGE SCALE GENOMIC DNA]</scope>
    <source>
        <strain evidence="12 13">SWB007</strain>
    </source>
</reference>
<dbReference type="CDD" id="cd14014">
    <property type="entry name" value="STKc_PknB_like"/>
    <property type="match status" value="1"/>
</dbReference>
<dbReference type="FunFam" id="3.30.200.20:FF:000035">
    <property type="entry name" value="Serine/threonine protein kinase Stk1"/>
    <property type="match status" value="1"/>
</dbReference>
<accession>A0A2S9YLP1</accession>
<evidence type="ECO:0000313" key="12">
    <source>
        <dbReference type="EMBL" id="PRQ06014.1"/>
    </source>
</evidence>
<dbReference type="PROSITE" id="PS51379">
    <property type="entry name" value="4FE4S_FER_2"/>
    <property type="match status" value="1"/>
</dbReference>
<feature type="region of interest" description="Disordered" evidence="9">
    <location>
        <begin position="289"/>
        <end position="331"/>
    </location>
</feature>
<dbReference type="PROSITE" id="PS00108">
    <property type="entry name" value="PROTEIN_KINASE_ST"/>
    <property type="match status" value="1"/>
</dbReference>
<keyword evidence="4 12" id="KW-0418">Kinase</keyword>
<dbReference type="InterPro" id="IPR008271">
    <property type="entry name" value="Ser/Thr_kinase_AS"/>
</dbReference>
<comment type="caution">
    <text evidence="12">The sequence shown here is derived from an EMBL/GenBank/DDBJ whole genome shotgun (WGS) entry which is preliminary data.</text>
</comment>
<dbReference type="EMBL" id="PVNL01000086">
    <property type="protein sequence ID" value="PRQ06014.1"/>
    <property type="molecule type" value="Genomic_DNA"/>
</dbReference>
<name>A0A2S9YLP1_9BACT</name>
<evidence type="ECO:0000313" key="13">
    <source>
        <dbReference type="Proteomes" id="UP000238823"/>
    </source>
</evidence>
<dbReference type="SMART" id="SM00220">
    <property type="entry name" value="S_TKc"/>
    <property type="match status" value="1"/>
</dbReference>
<evidence type="ECO:0000256" key="7">
    <source>
        <dbReference type="ARBA" id="ARBA00048679"/>
    </source>
</evidence>
<feature type="compositionally biased region" description="Low complexity" evidence="9">
    <location>
        <begin position="443"/>
        <end position="453"/>
    </location>
</feature>
<evidence type="ECO:0000256" key="8">
    <source>
        <dbReference type="PROSITE-ProRule" id="PRU10141"/>
    </source>
</evidence>
<dbReference type="AlphaFoldDB" id="A0A2S9YLP1"/>
<dbReference type="GO" id="GO:0004674">
    <property type="term" value="F:protein serine/threonine kinase activity"/>
    <property type="evidence" value="ECO:0007669"/>
    <property type="project" value="UniProtKB-KW"/>
</dbReference>